<dbReference type="InterPro" id="IPR036907">
    <property type="entry name" value="5'-Nucleotdase_C_sf"/>
</dbReference>
<organism evidence="7 8">
    <name type="scientific">Rossellomorea vietnamensis</name>
    <dbReference type="NCBI Taxonomy" id="218284"/>
    <lineage>
        <taxon>Bacteria</taxon>
        <taxon>Bacillati</taxon>
        <taxon>Bacillota</taxon>
        <taxon>Bacilli</taxon>
        <taxon>Bacillales</taxon>
        <taxon>Bacillaceae</taxon>
        <taxon>Rossellomorea</taxon>
    </lineage>
</organism>
<evidence type="ECO:0000256" key="2">
    <source>
        <dbReference type="ARBA" id="ARBA00022525"/>
    </source>
</evidence>
<keyword evidence="2" id="KW-0964">Secreted</keyword>
<feature type="domain" description="5'-Nucleotidase C-terminal" evidence="6">
    <location>
        <begin position="332"/>
        <end position="487"/>
    </location>
</feature>
<comment type="subcellular location">
    <subcellularLocation>
        <location evidence="1">Secreted</location>
    </subcellularLocation>
</comment>
<evidence type="ECO:0000259" key="6">
    <source>
        <dbReference type="Pfam" id="PF02872"/>
    </source>
</evidence>
<dbReference type="GO" id="GO:0005576">
    <property type="term" value="C:extracellular region"/>
    <property type="evidence" value="ECO:0007669"/>
    <property type="project" value="UniProtKB-SubCell"/>
</dbReference>
<dbReference type="PRINTS" id="PR01607">
    <property type="entry name" value="APYRASEFAMLY"/>
</dbReference>
<dbReference type="Pfam" id="PF00149">
    <property type="entry name" value="Metallophos"/>
    <property type="match status" value="1"/>
</dbReference>
<dbReference type="InterPro" id="IPR029052">
    <property type="entry name" value="Metallo-depent_PP-like"/>
</dbReference>
<dbReference type="Proteomes" id="UP000465062">
    <property type="component" value="Chromosome"/>
</dbReference>
<dbReference type="AlphaFoldDB" id="A0A6I6UUR5"/>
<evidence type="ECO:0000256" key="3">
    <source>
        <dbReference type="ARBA" id="ARBA00022729"/>
    </source>
</evidence>
<evidence type="ECO:0000256" key="1">
    <source>
        <dbReference type="ARBA" id="ARBA00004613"/>
    </source>
</evidence>
<dbReference type="InterPro" id="IPR006179">
    <property type="entry name" value="5_nucleotidase/apyrase"/>
</dbReference>
<dbReference type="InterPro" id="IPR004843">
    <property type="entry name" value="Calcineurin-like_PHP"/>
</dbReference>
<evidence type="ECO:0000313" key="8">
    <source>
        <dbReference type="Proteomes" id="UP000465062"/>
    </source>
</evidence>
<dbReference type="GO" id="GO:0000166">
    <property type="term" value="F:nucleotide binding"/>
    <property type="evidence" value="ECO:0007669"/>
    <property type="project" value="UniProtKB-KW"/>
</dbReference>
<evidence type="ECO:0000259" key="5">
    <source>
        <dbReference type="Pfam" id="PF00149"/>
    </source>
</evidence>
<comment type="similarity">
    <text evidence="4">Belongs to the 5'-nucleotidase family.</text>
</comment>
<dbReference type="Gene3D" id="3.90.780.10">
    <property type="entry name" value="5'-Nucleotidase, C-terminal domain"/>
    <property type="match status" value="1"/>
</dbReference>
<proteinExistence type="inferred from homology"/>
<dbReference type="Gene3D" id="3.60.21.10">
    <property type="match status" value="1"/>
</dbReference>
<accession>A0A6I6UUR5</accession>
<keyword evidence="4" id="KW-0547">Nucleotide-binding</keyword>
<dbReference type="SUPFAM" id="SSF55816">
    <property type="entry name" value="5'-nucleotidase (syn. UDP-sugar hydrolase), C-terminal domain"/>
    <property type="match status" value="1"/>
</dbReference>
<sequence length="530" mass="58428">MKRIGWIIAMLLFNISYVDPEEVRAKEMENGEPFRLTILHTNDGHSHLENVPYLHTAIKEERKKEGDALLLDAGDVFSGTLFFNEYLGQADAAFMNEIGYDAMTLGNHEFDKGSEVLADFIRKLSFPVVSGNVDVRLDPHLAPIMKSEIPEQADSGNIYPSIIQTVKGIKIGIIGLTTEDTAFLSAPDKKIVFQDAEKKVLEEMTKLQARGVNHIILLSHLGLRQDKMLARKVKGIDIIVGGHSHTRLKSPLVYNIKSEPTLIVQADEYGKSLGKLTAVFSDRGVLTGWNGELLDVLAKDQIGNDVYPPDPWAANRLEQLRRPIEKVKSMDIGTTNISLNGDRRDVRTKETNLGNLITDAMLEKANQYGPTQIAFQNGGGIRNSISAGTITLGDVLEVLPFSNTLVTLNLTGEEILLALEHSVANVDGEAGQFLQVSGMTYRFDPSKPIVNRIMEVKIQGAPLDRSKMYGVAVNAFLAGGGDGFTVLRNAKDNGRISDLHLNLYEVMSEYLTKHSPVSPQVVGRIVEEKE</sequence>
<dbReference type="PROSITE" id="PS00785">
    <property type="entry name" value="5_NUCLEOTIDASE_1"/>
    <property type="match status" value="1"/>
</dbReference>
<evidence type="ECO:0000313" key="7">
    <source>
        <dbReference type="EMBL" id="QHE62390.1"/>
    </source>
</evidence>
<dbReference type="SUPFAM" id="SSF56300">
    <property type="entry name" value="Metallo-dependent phosphatases"/>
    <property type="match status" value="1"/>
</dbReference>
<dbReference type="GO" id="GO:0016788">
    <property type="term" value="F:hydrolase activity, acting on ester bonds"/>
    <property type="evidence" value="ECO:0007669"/>
    <property type="project" value="InterPro"/>
</dbReference>
<keyword evidence="3" id="KW-0732">Signal</keyword>
<dbReference type="EMBL" id="CP047394">
    <property type="protein sequence ID" value="QHE62390.1"/>
    <property type="molecule type" value="Genomic_DNA"/>
</dbReference>
<dbReference type="Pfam" id="PF02872">
    <property type="entry name" value="5_nucleotid_C"/>
    <property type="match status" value="1"/>
</dbReference>
<name>A0A6I6UUR5_9BACI</name>
<dbReference type="GO" id="GO:0009166">
    <property type="term" value="P:nucleotide catabolic process"/>
    <property type="evidence" value="ECO:0007669"/>
    <property type="project" value="InterPro"/>
</dbReference>
<evidence type="ECO:0000256" key="4">
    <source>
        <dbReference type="RuleBase" id="RU362119"/>
    </source>
</evidence>
<dbReference type="FunFam" id="3.90.780.10:FF:000004">
    <property type="entry name" value="UDP-sugar hydrolase, putative"/>
    <property type="match status" value="1"/>
</dbReference>
<dbReference type="PROSITE" id="PS00786">
    <property type="entry name" value="5_NUCLEOTIDASE_2"/>
    <property type="match status" value="1"/>
</dbReference>
<gene>
    <name evidence="7" type="ORF">FHE72_16220</name>
</gene>
<dbReference type="InterPro" id="IPR008334">
    <property type="entry name" value="5'-Nucleotdase_C"/>
</dbReference>
<dbReference type="GO" id="GO:0046872">
    <property type="term" value="F:metal ion binding"/>
    <property type="evidence" value="ECO:0007669"/>
    <property type="project" value="InterPro"/>
</dbReference>
<dbReference type="PANTHER" id="PTHR11575:SF24">
    <property type="entry name" value="5'-NUCLEOTIDASE"/>
    <property type="match status" value="1"/>
</dbReference>
<protein>
    <submittedName>
        <fullName evidence="7">Bifunctional metallophosphatase/5'-nucleotidase</fullName>
    </submittedName>
</protein>
<feature type="domain" description="Calcineurin-like phosphoesterase" evidence="5">
    <location>
        <begin position="37"/>
        <end position="246"/>
    </location>
</feature>
<dbReference type="RefSeq" id="WP_159362338.1">
    <property type="nucleotide sequence ID" value="NZ_CP047394.1"/>
</dbReference>
<dbReference type="PANTHER" id="PTHR11575">
    <property type="entry name" value="5'-NUCLEOTIDASE-RELATED"/>
    <property type="match status" value="1"/>
</dbReference>
<reference evidence="7 8" key="1">
    <citation type="submission" date="2019-06" db="EMBL/GenBank/DDBJ databases">
        <title>An operon consisting of a P-type ATPase gene and a transcriptional regular gene given the different cadmium resistance in Bacillus vietamensis 151-6 and Bacillus marisflavi 151-25.</title>
        <authorList>
            <person name="Yu X."/>
        </authorList>
    </citation>
    <scope>NUCLEOTIDE SEQUENCE [LARGE SCALE GENOMIC DNA]</scope>
    <source>
        <strain evidence="7 8">151-6</strain>
    </source>
</reference>
<keyword evidence="4" id="KW-0378">Hydrolase</keyword>
<dbReference type="KEGG" id="bvq:FHE72_16220"/>
<dbReference type="InterPro" id="IPR006146">
    <property type="entry name" value="5'-Nucleotdase_CS"/>
</dbReference>